<evidence type="ECO:0000313" key="2">
    <source>
        <dbReference type="Proteomes" id="UP000799441"/>
    </source>
</evidence>
<dbReference type="OrthoDB" id="9976870at2759"/>
<accession>A0A9P4Q6L7</accession>
<dbReference type="SUPFAM" id="SSF51182">
    <property type="entry name" value="RmlC-like cupins"/>
    <property type="match status" value="1"/>
</dbReference>
<gene>
    <name evidence="1" type="ORF">K431DRAFT_225703</name>
</gene>
<protein>
    <submittedName>
        <fullName evidence="1">Uncharacterized protein</fullName>
    </submittedName>
</protein>
<dbReference type="InterPro" id="IPR014710">
    <property type="entry name" value="RmlC-like_jellyroll"/>
</dbReference>
<name>A0A9P4Q6L7_9PEZI</name>
<reference evidence="1" key="1">
    <citation type="journal article" date="2020" name="Stud. Mycol.">
        <title>101 Dothideomycetes genomes: a test case for predicting lifestyles and emergence of pathogens.</title>
        <authorList>
            <person name="Haridas S."/>
            <person name="Albert R."/>
            <person name="Binder M."/>
            <person name="Bloem J."/>
            <person name="Labutti K."/>
            <person name="Salamov A."/>
            <person name="Andreopoulos B."/>
            <person name="Baker S."/>
            <person name="Barry K."/>
            <person name="Bills G."/>
            <person name="Bluhm B."/>
            <person name="Cannon C."/>
            <person name="Castanera R."/>
            <person name="Culley D."/>
            <person name="Daum C."/>
            <person name="Ezra D."/>
            <person name="Gonzalez J."/>
            <person name="Henrissat B."/>
            <person name="Kuo A."/>
            <person name="Liang C."/>
            <person name="Lipzen A."/>
            <person name="Lutzoni F."/>
            <person name="Magnuson J."/>
            <person name="Mondo S."/>
            <person name="Nolan M."/>
            <person name="Ohm R."/>
            <person name="Pangilinan J."/>
            <person name="Park H.-J."/>
            <person name="Ramirez L."/>
            <person name="Alfaro M."/>
            <person name="Sun H."/>
            <person name="Tritt A."/>
            <person name="Yoshinaga Y."/>
            <person name="Zwiers L.-H."/>
            <person name="Turgeon B."/>
            <person name="Goodwin S."/>
            <person name="Spatafora J."/>
            <person name="Crous P."/>
            <person name="Grigoriev I."/>
        </authorList>
    </citation>
    <scope>NUCLEOTIDE SEQUENCE</scope>
    <source>
        <strain evidence="1">CBS 116435</strain>
    </source>
</reference>
<sequence>MPFHVKRSQTAQASEMTTFNGARAVTWPEPPRGHSFFEKQYFPAPSKLEGVPDSENLLIPPMHWHWRQEEYFTVTHGRFIFTLEGREFTVSATDEQTKITIPVLLRHTFKVDPTCTEPCGIELSTLISPAGEEEGATERFFRNLYSYLEDCHQQKVAPSLPQLLLFLDSAEVSLAFPGPGWIARPLSYAFGVVVGRWLGWLLGYRASYPEYYRAYDQTTDSRKDR</sequence>
<organism evidence="1 2">
    <name type="scientific">Polychaeton citri CBS 116435</name>
    <dbReference type="NCBI Taxonomy" id="1314669"/>
    <lineage>
        <taxon>Eukaryota</taxon>
        <taxon>Fungi</taxon>
        <taxon>Dikarya</taxon>
        <taxon>Ascomycota</taxon>
        <taxon>Pezizomycotina</taxon>
        <taxon>Dothideomycetes</taxon>
        <taxon>Dothideomycetidae</taxon>
        <taxon>Capnodiales</taxon>
        <taxon>Capnodiaceae</taxon>
        <taxon>Polychaeton</taxon>
    </lineage>
</organism>
<comment type="caution">
    <text evidence="1">The sequence shown here is derived from an EMBL/GenBank/DDBJ whole genome shotgun (WGS) entry which is preliminary data.</text>
</comment>
<dbReference type="Proteomes" id="UP000799441">
    <property type="component" value="Unassembled WGS sequence"/>
</dbReference>
<proteinExistence type="predicted"/>
<dbReference type="AlphaFoldDB" id="A0A9P4Q6L7"/>
<evidence type="ECO:0000313" key="1">
    <source>
        <dbReference type="EMBL" id="KAF2720729.1"/>
    </source>
</evidence>
<dbReference type="InterPro" id="IPR011051">
    <property type="entry name" value="RmlC_Cupin_sf"/>
</dbReference>
<dbReference type="EMBL" id="MU003796">
    <property type="protein sequence ID" value="KAF2720729.1"/>
    <property type="molecule type" value="Genomic_DNA"/>
</dbReference>
<dbReference type="Gene3D" id="2.60.120.10">
    <property type="entry name" value="Jelly Rolls"/>
    <property type="match status" value="1"/>
</dbReference>
<keyword evidence="2" id="KW-1185">Reference proteome</keyword>